<protein>
    <submittedName>
        <fullName evidence="2">Probable multidrug resistance protein norM</fullName>
    </submittedName>
</protein>
<organism evidence="2 3">
    <name type="scientific">Vibrio ishigakensis</name>
    <dbReference type="NCBI Taxonomy" id="1481914"/>
    <lineage>
        <taxon>Bacteria</taxon>
        <taxon>Pseudomonadati</taxon>
        <taxon>Pseudomonadota</taxon>
        <taxon>Gammaproteobacteria</taxon>
        <taxon>Vibrionales</taxon>
        <taxon>Vibrionaceae</taxon>
        <taxon>Vibrio</taxon>
    </lineage>
</organism>
<accession>A0A0B8NTG3</accession>
<feature type="transmembrane region" description="Helical" evidence="1">
    <location>
        <begin position="66"/>
        <end position="86"/>
    </location>
</feature>
<dbReference type="EMBL" id="BBRZ01000016">
    <property type="protein sequence ID" value="GAM55602.1"/>
    <property type="molecule type" value="Genomic_DNA"/>
</dbReference>
<evidence type="ECO:0000256" key="1">
    <source>
        <dbReference type="SAM" id="Phobius"/>
    </source>
</evidence>
<dbReference type="Proteomes" id="UP000031671">
    <property type="component" value="Unassembled WGS sequence"/>
</dbReference>
<sequence length="88" mass="9737">MLSVLLSVLLSFSFVFAPQLLLNAQQSPEVIEIAMLYLHALKWAMLPTLLLLVLRGLTSTFGDVRSVMLMSIVTVIVNVPISYLLAFT</sequence>
<name>A0A0B8NTG3_9VIBR</name>
<comment type="caution">
    <text evidence="2">The sequence shown here is derived from an EMBL/GenBank/DDBJ whole genome shotgun (WGS) entry which is preliminary data.</text>
</comment>
<keyword evidence="1" id="KW-0472">Membrane</keyword>
<keyword evidence="3" id="KW-1185">Reference proteome</keyword>
<keyword evidence="1" id="KW-0812">Transmembrane</keyword>
<proteinExistence type="predicted"/>
<evidence type="ECO:0000313" key="3">
    <source>
        <dbReference type="Proteomes" id="UP000031671"/>
    </source>
</evidence>
<keyword evidence="1" id="KW-1133">Transmembrane helix</keyword>
<gene>
    <name evidence="2" type="ORF">JCM19231_2954</name>
</gene>
<feature type="transmembrane region" description="Helical" evidence="1">
    <location>
        <begin position="34"/>
        <end position="54"/>
    </location>
</feature>
<dbReference type="GO" id="GO:0016020">
    <property type="term" value="C:membrane"/>
    <property type="evidence" value="ECO:0007669"/>
    <property type="project" value="InterPro"/>
</dbReference>
<dbReference type="GO" id="GO:0015297">
    <property type="term" value="F:antiporter activity"/>
    <property type="evidence" value="ECO:0007669"/>
    <property type="project" value="InterPro"/>
</dbReference>
<dbReference type="AlphaFoldDB" id="A0A0B8NTG3"/>
<dbReference type="GO" id="GO:0042910">
    <property type="term" value="F:xenobiotic transmembrane transporter activity"/>
    <property type="evidence" value="ECO:0007669"/>
    <property type="project" value="InterPro"/>
</dbReference>
<dbReference type="Pfam" id="PF01554">
    <property type="entry name" value="MatE"/>
    <property type="match status" value="1"/>
</dbReference>
<reference evidence="2 3" key="2">
    <citation type="submission" date="2015-01" db="EMBL/GenBank/DDBJ databases">
        <authorList>
            <consortium name="NBRP consortium"/>
            <person name="Sawabe T."/>
            <person name="Meirelles P."/>
            <person name="Feng G."/>
            <person name="Sayaka M."/>
            <person name="Hattori M."/>
            <person name="Ohkuma M."/>
        </authorList>
    </citation>
    <scope>NUCLEOTIDE SEQUENCE [LARGE SCALE GENOMIC DNA]</scope>
    <source>
        <strain evidence="3">JCM 19231</strain>
    </source>
</reference>
<dbReference type="InterPro" id="IPR002528">
    <property type="entry name" value="MATE_fam"/>
</dbReference>
<reference evidence="2 3" key="1">
    <citation type="submission" date="2015-01" db="EMBL/GenBank/DDBJ databases">
        <title>Vibrio sp. C1 JCM 19231 whole genome shotgun sequence.</title>
        <authorList>
            <person name="Sawabe T."/>
            <person name="Meirelles P."/>
            <person name="Feng G."/>
            <person name="Sayaka M."/>
            <person name="Hattori M."/>
            <person name="Ohkuma M."/>
        </authorList>
    </citation>
    <scope>NUCLEOTIDE SEQUENCE [LARGE SCALE GENOMIC DNA]</scope>
    <source>
        <strain evidence="3">JCM 19231</strain>
    </source>
</reference>
<evidence type="ECO:0000313" key="2">
    <source>
        <dbReference type="EMBL" id="GAM55602.1"/>
    </source>
</evidence>